<proteinExistence type="predicted"/>
<dbReference type="RefSeq" id="WP_193911715.1">
    <property type="nucleotide sequence ID" value="NZ_PRDL01000001.1"/>
</dbReference>
<organism evidence="1 2">
    <name type="scientific">Cellvibrio polysaccharolyticus</name>
    <dbReference type="NCBI Taxonomy" id="2082724"/>
    <lineage>
        <taxon>Bacteria</taxon>
        <taxon>Pseudomonadati</taxon>
        <taxon>Pseudomonadota</taxon>
        <taxon>Gammaproteobacteria</taxon>
        <taxon>Cellvibrionales</taxon>
        <taxon>Cellvibrionaceae</taxon>
        <taxon>Cellvibrio</taxon>
    </lineage>
</organism>
<evidence type="ECO:0008006" key="3">
    <source>
        <dbReference type="Google" id="ProtNLM"/>
    </source>
</evidence>
<sequence>MNNRDSIAVISVLVGLLLMTACSSQPGRNYTETGLQETLETEILPDTSKMFTYRLRLPDGAVPSHIRVVQGNSRAMPAGAGIEINRTTSRRLLENTGYVVENLGYCRTGFFTLDQRVSRYHLWLKGECREGATAEDIERFGRENTLTVPTAPR</sequence>
<dbReference type="Proteomes" id="UP000652567">
    <property type="component" value="Unassembled WGS sequence"/>
</dbReference>
<evidence type="ECO:0000313" key="1">
    <source>
        <dbReference type="EMBL" id="MBE8718832.1"/>
    </source>
</evidence>
<gene>
    <name evidence="1" type="ORF">C4F51_16790</name>
</gene>
<accession>A0A928V8T9</accession>
<keyword evidence="2" id="KW-1185">Reference proteome</keyword>
<comment type="caution">
    <text evidence="1">The sequence shown here is derived from an EMBL/GenBank/DDBJ whole genome shotgun (WGS) entry which is preliminary data.</text>
</comment>
<dbReference type="AlphaFoldDB" id="A0A928V8T9"/>
<reference evidence="1" key="1">
    <citation type="submission" date="2018-07" db="EMBL/GenBank/DDBJ databases">
        <title>Genome assembly of strain Ka43.</title>
        <authorList>
            <person name="Kukolya J."/>
            <person name="Nagy I."/>
            <person name="Horvath B."/>
            <person name="Toth A."/>
        </authorList>
    </citation>
    <scope>NUCLEOTIDE SEQUENCE</scope>
    <source>
        <strain evidence="1">KB43</strain>
    </source>
</reference>
<evidence type="ECO:0000313" key="2">
    <source>
        <dbReference type="Proteomes" id="UP000652567"/>
    </source>
</evidence>
<protein>
    <recommendedName>
        <fullName evidence="3">Lipoprotein</fullName>
    </recommendedName>
</protein>
<name>A0A928V8T9_9GAMM</name>
<dbReference type="PROSITE" id="PS51257">
    <property type="entry name" value="PROKAR_LIPOPROTEIN"/>
    <property type="match status" value="1"/>
</dbReference>
<dbReference type="EMBL" id="PRDL01000001">
    <property type="protein sequence ID" value="MBE8718832.1"/>
    <property type="molecule type" value="Genomic_DNA"/>
</dbReference>